<gene>
    <name evidence="2" type="ORF">WH50_24535</name>
</gene>
<accession>A0ABX5LQ98</accession>
<proteinExistence type="predicted"/>
<dbReference type="InterPro" id="IPR009097">
    <property type="entry name" value="Cyclic_Pdiesterase"/>
</dbReference>
<keyword evidence="3" id="KW-1185">Reference proteome</keyword>
<evidence type="ECO:0000313" key="3">
    <source>
        <dbReference type="Proteomes" id="UP000248090"/>
    </source>
</evidence>
<protein>
    <recommendedName>
        <fullName evidence="4">RNA 2',3'-cyclic 3'-phosphodiesterase</fullName>
    </recommendedName>
</protein>
<dbReference type="PANTHER" id="PTHR35561">
    <property type="entry name" value="RNA 2',3'-CYCLIC PHOSPHODIESTERASE"/>
    <property type="match status" value="1"/>
</dbReference>
<evidence type="ECO:0008006" key="4">
    <source>
        <dbReference type="Google" id="ProtNLM"/>
    </source>
</evidence>
<dbReference type="Proteomes" id="UP000248090">
    <property type="component" value="Unassembled WGS sequence"/>
</dbReference>
<name>A0ABX5LQ98_9GAMM</name>
<dbReference type="PANTHER" id="PTHR35561:SF1">
    <property type="entry name" value="RNA 2',3'-CYCLIC PHOSPHODIESTERASE"/>
    <property type="match status" value="1"/>
</dbReference>
<keyword evidence="1" id="KW-0378">Hydrolase</keyword>
<comment type="caution">
    <text evidence="2">The sequence shown here is derived from an EMBL/GenBank/DDBJ whole genome shotgun (WGS) entry which is preliminary data.</text>
</comment>
<dbReference type="SUPFAM" id="SSF55144">
    <property type="entry name" value="LigT-like"/>
    <property type="match status" value="1"/>
</dbReference>
<sequence>MQQTESLRLFWGIKVPEPLAGRLLALCPDSLRSVHPAADVHLTLVFLGDVVVERIAPMVEQVNLSLQKTALERAVTLQPGELRPWAVGRHRTLVGAFPVLTPELAMLRQSVMDGVSAAGVIGVDDKRDFVPHVTLGWLNGGAEANLEGQALDEGFTWSTDTVELYVSSGHQRSTDPCRYKVLKSISFVRS</sequence>
<organism evidence="2 3">
    <name type="scientific">Pokkaliibacter plantistimulans</name>
    <dbReference type="NCBI Taxonomy" id="1635171"/>
    <lineage>
        <taxon>Bacteria</taxon>
        <taxon>Pseudomonadati</taxon>
        <taxon>Pseudomonadota</taxon>
        <taxon>Gammaproteobacteria</taxon>
        <taxon>Oceanospirillales</taxon>
        <taxon>Balneatrichaceae</taxon>
        <taxon>Pokkaliibacter</taxon>
    </lineage>
</organism>
<dbReference type="RefSeq" id="WP_110190035.1">
    <property type="nucleotide sequence ID" value="NZ_CP177354.1"/>
</dbReference>
<dbReference type="EMBL" id="LAPT01000148">
    <property type="protein sequence ID" value="PXF28752.1"/>
    <property type="molecule type" value="Genomic_DNA"/>
</dbReference>
<dbReference type="InterPro" id="IPR004175">
    <property type="entry name" value="RNA_CPDase"/>
</dbReference>
<evidence type="ECO:0000256" key="1">
    <source>
        <dbReference type="ARBA" id="ARBA00022801"/>
    </source>
</evidence>
<evidence type="ECO:0000313" key="2">
    <source>
        <dbReference type="EMBL" id="PXF28752.1"/>
    </source>
</evidence>
<reference evidence="2 3" key="1">
    <citation type="submission" date="2015-03" db="EMBL/GenBank/DDBJ databases">
        <authorList>
            <person name="Krishnan R."/>
            <person name="Midha S."/>
            <person name="Patil P.B."/>
            <person name="Rameshkumar N."/>
        </authorList>
    </citation>
    <scope>NUCLEOTIDE SEQUENCE [LARGE SCALE GENOMIC DNA]</scope>
    <source>
        <strain evidence="2 3">L1E11</strain>
    </source>
</reference>
<dbReference type="Gene3D" id="3.90.1140.10">
    <property type="entry name" value="Cyclic phosphodiesterase"/>
    <property type="match status" value="1"/>
</dbReference>